<keyword evidence="21" id="KW-1185">Reference proteome</keyword>
<dbReference type="InterPro" id="IPR023828">
    <property type="entry name" value="Peptidase_S8_Ser-AS"/>
</dbReference>
<evidence type="ECO:0000256" key="4">
    <source>
        <dbReference type="ARBA" id="ARBA00022692"/>
    </source>
</evidence>
<name>I2GXK6_HENB6</name>
<dbReference type="Proteomes" id="UP000002866">
    <property type="component" value="Chromosome 2"/>
</dbReference>
<dbReference type="Pfam" id="PF00082">
    <property type="entry name" value="Peptidase_S8"/>
    <property type="match status" value="1"/>
</dbReference>
<evidence type="ECO:0000256" key="17">
    <source>
        <dbReference type="SAM" id="Phobius"/>
    </source>
</evidence>
<keyword evidence="12" id="KW-1015">Disulfide bond</keyword>
<dbReference type="MEROPS" id="S08.070"/>
<dbReference type="CDD" id="cd04059">
    <property type="entry name" value="Peptidases_S8_Protein_convertases_Kexins_Furin-like"/>
    <property type="match status" value="1"/>
</dbReference>
<feature type="transmembrane region" description="Helical" evidence="17">
    <location>
        <begin position="697"/>
        <end position="720"/>
    </location>
</feature>
<dbReference type="GO" id="GO:0004252">
    <property type="term" value="F:serine-type endopeptidase activity"/>
    <property type="evidence" value="ECO:0007669"/>
    <property type="project" value="UniProtKB-UniRule"/>
</dbReference>
<dbReference type="eggNOG" id="KOG3525">
    <property type="taxonomic scope" value="Eukaryota"/>
</dbReference>
<feature type="domain" description="P/Homo B" evidence="19">
    <location>
        <begin position="462"/>
        <end position="596"/>
    </location>
</feature>
<dbReference type="GO" id="GO:0016485">
    <property type="term" value="P:protein processing"/>
    <property type="evidence" value="ECO:0007669"/>
    <property type="project" value="TreeGrafter"/>
</dbReference>
<dbReference type="InterPro" id="IPR008979">
    <property type="entry name" value="Galactose-bd-like_sf"/>
</dbReference>
<dbReference type="GO" id="GO:0007323">
    <property type="term" value="P:peptide pheromone maturation"/>
    <property type="evidence" value="ECO:0007669"/>
    <property type="project" value="EnsemblFungi"/>
</dbReference>
<dbReference type="PROSITE" id="PS51829">
    <property type="entry name" value="P_HOMO_B"/>
    <property type="match status" value="1"/>
</dbReference>
<dbReference type="InterPro" id="IPR036852">
    <property type="entry name" value="Peptidase_S8/S53_dom_sf"/>
</dbReference>
<organism evidence="20 21">
    <name type="scientific">Henningerozyma blattae (strain ATCC 34711 / CBS 6284 / DSM 70876 / NBRC 10599 / NRRL Y-10934 / UCD 77-7)</name>
    <name type="common">Yeast</name>
    <name type="synonym">Tetrapisispora blattae</name>
    <dbReference type="NCBI Taxonomy" id="1071380"/>
    <lineage>
        <taxon>Eukaryota</taxon>
        <taxon>Fungi</taxon>
        <taxon>Dikarya</taxon>
        <taxon>Ascomycota</taxon>
        <taxon>Saccharomycotina</taxon>
        <taxon>Saccharomycetes</taxon>
        <taxon>Saccharomycetales</taxon>
        <taxon>Saccharomycetaceae</taxon>
        <taxon>Henningerozyma</taxon>
    </lineage>
</organism>
<evidence type="ECO:0000256" key="1">
    <source>
        <dbReference type="ARBA" id="ARBA00004370"/>
    </source>
</evidence>
<dbReference type="InterPro" id="IPR022398">
    <property type="entry name" value="Peptidase_S8_His-AS"/>
</dbReference>
<dbReference type="SUPFAM" id="SSF52743">
    <property type="entry name" value="Subtilisin-like"/>
    <property type="match status" value="1"/>
</dbReference>
<feature type="active site" description="Charge relay system" evidence="14 15">
    <location>
        <position position="385"/>
    </location>
</feature>
<dbReference type="InterPro" id="IPR023827">
    <property type="entry name" value="Peptidase_S8_Asp-AS"/>
</dbReference>
<dbReference type="InterPro" id="IPR002884">
    <property type="entry name" value="P_dom"/>
</dbReference>
<evidence type="ECO:0000256" key="11">
    <source>
        <dbReference type="ARBA" id="ARBA00023145"/>
    </source>
</evidence>
<dbReference type="PROSITE" id="PS00136">
    <property type="entry name" value="SUBTILASE_ASP"/>
    <property type="match status" value="1"/>
</dbReference>
<evidence type="ECO:0000256" key="12">
    <source>
        <dbReference type="ARBA" id="ARBA00023157"/>
    </source>
</evidence>
<dbReference type="GeneID" id="14494667"/>
<keyword evidence="4 17" id="KW-0812">Transmembrane</keyword>
<evidence type="ECO:0000313" key="21">
    <source>
        <dbReference type="Proteomes" id="UP000002866"/>
    </source>
</evidence>
<evidence type="ECO:0000256" key="8">
    <source>
        <dbReference type="ARBA" id="ARBA00022837"/>
    </source>
</evidence>
<evidence type="ECO:0000256" key="10">
    <source>
        <dbReference type="ARBA" id="ARBA00023136"/>
    </source>
</evidence>
<evidence type="ECO:0000256" key="7">
    <source>
        <dbReference type="ARBA" id="ARBA00022825"/>
    </source>
</evidence>
<evidence type="ECO:0000256" key="15">
    <source>
        <dbReference type="PROSITE-ProRule" id="PRU01240"/>
    </source>
</evidence>
<dbReference type="AlphaFoldDB" id="I2GXK6"/>
<evidence type="ECO:0000256" key="16">
    <source>
        <dbReference type="SAM" id="MobiDB-lite"/>
    </source>
</evidence>
<keyword evidence="11" id="KW-0865">Zymogen</keyword>
<keyword evidence="10 17" id="KW-0472">Membrane</keyword>
<dbReference type="InterPro" id="IPR034182">
    <property type="entry name" value="Kexin/furin"/>
</dbReference>
<keyword evidence="5 18" id="KW-0732">Signal</keyword>
<dbReference type="RefSeq" id="XP_004178377.1">
    <property type="nucleotide sequence ID" value="XM_004178329.1"/>
</dbReference>
<dbReference type="Gene3D" id="3.40.50.200">
    <property type="entry name" value="Peptidase S8/S53 domain"/>
    <property type="match status" value="1"/>
</dbReference>
<proteinExistence type="inferred from homology"/>
<dbReference type="OrthoDB" id="300641at2759"/>
<dbReference type="InParanoid" id="I2GXK6"/>
<comment type="subcellular location">
    <subcellularLocation>
        <location evidence="1">Membrane</location>
    </subcellularLocation>
</comment>
<evidence type="ECO:0000256" key="13">
    <source>
        <dbReference type="ARBA" id="ARBA00023180"/>
    </source>
</evidence>
<evidence type="ECO:0000259" key="19">
    <source>
        <dbReference type="PROSITE" id="PS51829"/>
    </source>
</evidence>
<keyword evidence="6 15" id="KW-0378">Hydrolase</keyword>
<dbReference type="Pfam" id="PF01483">
    <property type="entry name" value="P_proprotein"/>
    <property type="match status" value="1"/>
</dbReference>
<evidence type="ECO:0000256" key="5">
    <source>
        <dbReference type="ARBA" id="ARBA00022729"/>
    </source>
</evidence>
<evidence type="ECO:0000256" key="2">
    <source>
        <dbReference type="ARBA" id="ARBA00005325"/>
    </source>
</evidence>
<accession>I2GXK6</accession>
<dbReference type="FunCoup" id="I2GXK6">
    <property type="interactions" value="179"/>
</dbReference>
<dbReference type="STRING" id="1071380.I2GXK6"/>
<feature type="chain" id="PRO_5003659350" description="P/Homo B domain-containing protein" evidence="18">
    <location>
        <begin position="23"/>
        <end position="842"/>
    </location>
</feature>
<keyword evidence="7 15" id="KW-0720">Serine protease</keyword>
<dbReference type="PANTHER" id="PTHR42884">
    <property type="entry name" value="PROPROTEIN CONVERTASE SUBTILISIN/KEXIN-RELATED"/>
    <property type="match status" value="1"/>
</dbReference>
<dbReference type="FunFam" id="2.60.120.260:FF:000026">
    <property type="entry name" value="proprotein convertase subtilisin/kexin type 7"/>
    <property type="match status" value="1"/>
</dbReference>
<dbReference type="GO" id="GO:0005802">
    <property type="term" value="C:trans-Golgi network"/>
    <property type="evidence" value="ECO:0007669"/>
    <property type="project" value="EnsemblFungi"/>
</dbReference>
<dbReference type="PROSITE" id="PS00137">
    <property type="entry name" value="SUBTILASE_HIS"/>
    <property type="match status" value="1"/>
</dbReference>
<dbReference type="OMA" id="AYEFDII"/>
<dbReference type="PROSITE" id="PS00138">
    <property type="entry name" value="SUBTILASE_SER"/>
    <property type="match status" value="1"/>
</dbReference>
<dbReference type="GO" id="GO:0000139">
    <property type="term" value="C:Golgi membrane"/>
    <property type="evidence" value="ECO:0007669"/>
    <property type="project" value="TreeGrafter"/>
</dbReference>
<dbReference type="Gene3D" id="2.60.120.260">
    <property type="entry name" value="Galactose-binding domain-like"/>
    <property type="match status" value="1"/>
</dbReference>
<feature type="compositionally biased region" description="Polar residues" evidence="16">
    <location>
        <begin position="622"/>
        <end position="639"/>
    </location>
</feature>
<reference evidence="20 21" key="1">
    <citation type="journal article" date="2011" name="Proc. Natl. Acad. Sci. U.S.A.">
        <title>Evolutionary erosion of yeast sex chromosomes by mating-type switching accidents.</title>
        <authorList>
            <person name="Gordon J.L."/>
            <person name="Armisen D."/>
            <person name="Proux-Wera E."/>
            <person name="Oheigeartaigh S.S."/>
            <person name="Byrne K.P."/>
            <person name="Wolfe K.H."/>
        </authorList>
    </citation>
    <scope>NUCLEOTIDE SEQUENCE [LARGE SCALE GENOMIC DNA]</scope>
    <source>
        <strain evidence="21">ATCC 34711 / CBS 6284 / DSM 70876 / NBRC 10599 / NRRL Y-10934 / UCD 77-7</strain>
    </source>
</reference>
<dbReference type="InterPro" id="IPR015500">
    <property type="entry name" value="Peptidase_S8_subtilisin-rel"/>
</dbReference>
<keyword evidence="13" id="KW-0325">Glycoprotein</keyword>
<evidence type="ECO:0000256" key="9">
    <source>
        <dbReference type="ARBA" id="ARBA00022989"/>
    </source>
</evidence>
<protein>
    <recommendedName>
        <fullName evidence="19">P/Homo B domain-containing protein</fullName>
    </recommendedName>
</protein>
<gene>
    <name evidence="20" type="primary">TBLA0B00130</name>
    <name evidence="20" type="ORF">TBLA_0B00130</name>
</gene>
<dbReference type="PROSITE" id="PS51892">
    <property type="entry name" value="SUBTILASE"/>
    <property type="match status" value="1"/>
</dbReference>
<keyword evidence="3 15" id="KW-0645">Protease</keyword>
<keyword evidence="8" id="KW-0106">Calcium</keyword>
<dbReference type="EMBL" id="HE806317">
    <property type="protein sequence ID" value="CCH58858.1"/>
    <property type="molecule type" value="Genomic_DNA"/>
</dbReference>
<evidence type="ECO:0000256" key="3">
    <source>
        <dbReference type="ARBA" id="ARBA00022670"/>
    </source>
</evidence>
<feature type="active site" description="Charge relay system" evidence="14 15">
    <location>
        <position position="214"/>
    </location>
</feature>
<evidence type="ECO:0000256" key="6">
    <source>
        <dbReference type="ARBA" id="ARBA00022801"/>
    </source>
</evidence>
<feature type="signal peptide" evidence="18">
    <location>
        <begin position="1"/>
        <end position="22"/>
    </location>
</feature>
<dbReference type="PANTHER" id="PTHR42884:SF14">
    <property type="entry name" value="NEUROENDOCRINE CONVERTASE 1"/>
    <property type="match status" value="1"/>
</dbReference>
<evidence type="ECO:0000256" key="18">
    <source>
        <dbReference type="SAM" id="SignalP"/>
    </source>
</evidence>
<feature type="region of interest" description="Disordered" evidence="16">
    <location>
        <begin position="611"/>
        <end position="687"/>
    </location>
</feature>
<dbReference type="PRINTS" id="PR00723">
    <property type="entry name" value="SUBTILISIN"/>
</dbReference>
<evidence type="ECO:0000313" key="20">
    <source>
        <dbReference type="EMBL" id="CCH58858.1"/>
    </source>
</evidence>
<dbReference type="HOGENOM" id="CLU_002976_2_1_1"/>
<dbReference type="InterPro" id="IPR000209">
    <property type="entry name" value="Peptidase_S8/S53_dom"/>
</dbReference>
<feature type="active site" description="Charge relay system" evidence="14 15">
    <location>
        <position position="176"/>
    </location>
</feature>
<feature type="compositionally biased region" description="Polar residues" evidence="16">
    <location>
        <begin position="657"/>
        <end position="673"/>
    </location>
</feature>
<keyword evidence="9 17" id="KW-1133">Transmembrane helix</keyword>
<evidence type="ECO:0000256" key="14">
    <source>
        <dbReference type="PIRSR" id="PIRSR615500-1"/>
    </source>
</evidence>
<dbReference type="SUPFAM" id="SSF49785">
    <property type="entry name" value="Galactose-binding domain-like"/>
    <property type="match status" value="1"/>
</dbReference>
<dbReference type="KEGG" id="tbl:TBLA_0B00130"/>
<feature type="region of interest" description="Disordered" evidence="16">
    <location>
        <begin position="805"/>
        <end position="828"/>
    </location>
</feature>
<dbReference type="FunFam" id="3.40.50.200:FF:000005">
    <property type="entry name" value="Proprotein convertase subtilisin/kexin type 7"/>
    <property type="match status" value="1"/>
</dbReference>
<sequence length="842" mass="94225">MLLRELLIVVLQSLYLFQSASTQTVPKKDHSKNQYFAVESDLSIEQLKNLHPDWNFEHNVRGLENHYVFSKKYVSNNNSIRKRDNFEDLVDNTNGILSFQDLPPHKLFKRGVIPRAPIDSGMQKIFDFEKELNIHDPLFHEQWHLINPSFPGNDVNMTDVWRGNITGKNVTVAIVDDGVDYENEDLKDKFCFEGSWDFNDNTAKPKPRLSDDYHGTRCAGEIAAVRNDYCGVGVAFDAHISGLRILSGELTVEDEAAALIYGLKYNDIFSCSWGPPDDGQHLQGPYDLVKKAFIKGIQDGRDEKGAIYVFASGNGAISGDNCNYDGYTNSIYSITIGAIDHRGLHPAYSESCSAVMAVTYSSGSGKFIETTDINGKCSTHHGGTSAAAPLAAGVYALLLEANPELTWRDVQYLTILSSKTLDENTDGKWQEGALGKRYSHMYGYGNLDAYELIELGKTWENVNPQDWYFSKVRQVDSTTNSTDDILESTIRVSEQGLKNANVKRIEHIQIIVDIDSSIRGQTTIDLISPTGMVSNLGVIRKHDLANSGFKDWTFMSVAHWGEDGIGDWKLQVRTHDASNKITFNNWRLKFYGESIDPTKVQKFVYGQDKVVDEKPNNDEDNSSIASSNAPQDTSTTINPSHTSSEESKPSSIVSNIPEPTSSSIPNKSNIDNQNSDKAEGYDDDVETPNKLSSKQKWFNYFVSLFAVGVVIFILYIMFFTKTRRKIKRSRAETYEFDIIDTDSDYDSTLDNALITAEGLNEPLDIDDLEFDLSDEDRLGSTDINGNKVLENIDSVLTDPFVDPLPTVQEEDENNNGHENLALDDDPTDDITIAVTENDKLDN</sequence>
<comment type="similarity">
    <text evidence="2">Belongs to the peptidase S8 family. Furin subfamily.</text>
</comment>